<dbReference type="Pfam" id="PF01071">
    <property type="entry name" value="GARS_A"/>
    <property type="match status" value="1"/>
</dbReference>
<dbReference type="InterPro" id="IPR000115">
    <property type="entry name" value="PRibGlycinamide_synth"/>
</dbReference>
<gene>
    <name evidence="14 17" type="primary">purD</name>
    <name evidence="17" type="ORF">I6J18_12265</name>
</gene>
<keyword evidence="6" id="KW-0479">Metal-binding</keyword>
<dbReference type="EMBL" id="CP068053">
    <property type="protein sequence ID" value="QQS98535.1"/>
    <property type="molecule type" value="Genomic_DNA"/>
</dbReference>
<dbReference type="GO" id="GO:0005524">
    <property type="term" value="F:ATP binding"/>
    <property type="evidence" value="ECO:0007669"/>
    <property type="project" value="UniProtKB-UniRule"/>
</dbReference>
<dbReference type="KEGG" id="ppsr:I6J18_12265"/>
<dbReference type="Pfam" id="PF02843">
    <property type="entry name" value="GARS_C"/>
    <property type="match status" value="1"/>
</dbReference>
<dbReference type="SUPFAM" id="SSF52440">
    <property type="entry name" value="PreATP-grasp domain"/>
    <property type="match status" value="1"/>
</dbReference>
<comment type="similarity">
    <text evidence="11 14">Belongs to the GARS family.</text>
</comment>
<dbReference type="InterPro" id="IPR011761">
    <property type="entry name" value="ATP-grasp"/>
</dbReference>
<evidence type="ECO:0000256" key="8">
    <source>
        <dbReference type="ARBA" id="ARBA00022755"/>
    </source>
</evidence>
<dbReference type="Pfam" id="PF02844">
    <property type="entry name" value="GARS_N"/>
    <property type="match status" value="1"/>
</dbReference>
<dbReference type="FunFam" id="3.40.50.20:FF:000006">
    <property type="entry name" value="Phosphoribosylamine--glycine ligase, chloroplastic"/>
    <property type="match status" value="1"/>
</dbReference>
<dbReference type="EC" id="6.3.4.13" evidence="4 14"/>
<evidence type="ECO:0000256" key="7">
    <source>
        <dbReference type="ARBA" id="ARBA00022741"/>
    </source>
</evidence>
<evidence type="ECO:0000256" key="9">
    <source>
        <dbReference type="ARBA" id="ARBA00022840"/>
    </source>
</evidence>
<dbReference type="SMART" id="SM01209">
    <property type="entry name" value="GARS_A"/>
    <property type="match status" value="1"/>
</dbReference>
<dbReference type="InterPro" id="IPR016185">
    <property type="entry name" value="PreATP-grasp_dom_sf"/>
</dbReference>
<evidence type="ECO:0000313" key="18">
    <source>
        <dbReference type="Proteomes" id="UP000595254"/>
    </source>
</evidence>
<dbReference type="RefSeq" id="WP_040375240.1">
    <property type="nucleotide sequence ID" value="NZ_CP068053.1"/>
</dbReference>
<comment type="pathway">
    <text evidence="3 14">Purine metabolism; IMP biosynthesis via de novo pathway; N(1)-(5-phospho-D-ribosyl)glycinamide from 5-phospho-alpha-D-ribose 1-diphosphate: step 2/2.</text>
</comment>
<evidence type="ECO:0000313" key="17">
    <source>
        <dbReference type="EMBL" id="QQS98535.1"/>
    </source>
</evidence>
<evidence type="ECO:0000256" key="10">
    <source>
        <dbReference type="ARBA" id="ARBA00023211"/>
    </source>
</evidence>
<dbReference type="Gene3D" id="3.30.470.20">
    <property type="entry name" value="ATP-grasp fold, B domain"/>
    <property type="match status" value="1"/>
</dbReference>
<dbReference type="InterPro" id="IPR020559">
    <property type="entry name" value="PRibGlycinamide_synth_CS"/>
</dbReference>
<evidence type="ECO:0000256" key="6">
    <source>
        <dbReference type="ARBA" id="ARBA00022723"/>
    </source>
</evidence>
<dbReference type="PANTHER" id="PTHR43472:SF1">
    <property type="entry name" value="PHOSPHORIBOSYLAMINE--GLYCINE LIGASE, CHLOROPLASTIC"/>
    <property type="match status" value="1"/>
</dbReference>
<dbReference type="HAMAP" id="MF_00138">
    <property type="entry name" value="GARS"/>
    <property type="match status" value="1"/>
</dbReference>
<dbReference type="GO" id="GO:0009113">
    <property type="term" value="P:purine nucleobase biosynthetic process"/>
    <property type="evidence" value="ECO:0007669"/>
    <property type="project" value="InterPro"/>
</dbReference>
<keyword evidence="10" id="KW-0464">Manganese</keyword>
<dbReference type="FunFam" id="3.30.1490.20:FF:000006">
    <property type="entry name" value="phosphoribosylamine--glycine ligase, chloroplastic-like"/>
    <property type="match status" value="1"/>
</dbReference>
<evidence type="ECO:0000256" key="1">
    <source>
        <dbReference type="ARBA" id="ARBA00001936"/>
    </source>
</evidence>
<keyword evidence="5 14" id="KW-0436">Ligase</keyword>
<evidence type="ECO:0000256" key="2">
    <source>
        <dbReference type="ARBA" id="ARBA00001946"/>
    </source>
</evidence>
<comment type="cofactor">
    <cofactor evidence="1">
        <name>Mn(2+)</name>
        <dbReference type="ChEBI" id="CHEBI:29035"/>
    </cofactor>
</comment>
<proteinExistence type="inferred from homology"/>
<accession>A0A974NIF7</accession>
<evidence type="ECO:0000256" key="5">
    <source>
        <dbReference type="ARBA" id="ARBA00022598"/>
    </source>
</evidence>
<name>A0A974NIF7_PERPY</name>
<organism evidence="17 18">
    <name type="scientific">Peribacillus psychrosaccharolyticus</name>
    <name type="common">Bacillus psychrosaccharolyticus</name>
    <dbReference type="NCBI Taxonomy" id="1407"/>
    <lineage>
        <taxon>Bacteria</taxon>
        <taxon>Bacillati</taxon>
        <taxon>Bacillota</taxon>
        <taxon>Bacilli</taxon>
        <taxon>Bacillales</taxon>
        <taxon>Bacillaceae</taxon>
        <taxon>Peribacillus</taxon>
    </lineage>
</organism>
<comment type="catalytic activity">
    <reaction evidence="14">
        <text>5-phospho-beta-D-ribosylamine + glycine + ATP = N(1)-(5-phospho-beta-D-ribosyl)glycinamide + ADP + phosphate + H(+)</text>
        <dbReference type="Rhea" id="RHEA:17453"/>
        <dbReference type="ChEBI" id="CHEBI:15378"/>
        <dbReference type="ChEBI" id="CHEBI:30616"/>
        <dbReference type="ChEBI" id="CHEBI:43474"/>
        <dbReference type="ChEBI" id="CHEBI:57305"/>
        <dbReference type="ChEBI" id="CHEBI:58681"/>
        <dbReference type="ChEBI" id="CHEBI:143788"/>
        <dbReference type="ChEBI" id="CHEBI:456216"/>
        <dbReference type="EC" id="6.3.4.13"/>
    </reaction>
</comment>
<dbReference type="Proteomes" id="UP000595254">
    <property type="component" value="Chromosome"/>
</dbReference>
<dbReference type="NCBIfam" id="TIGR00877">
    <property type="entry name" value="purD"/>
    <property type="match status" value="1"/>
</dbReference>
<dbReference type="Gene3D" id="3.40.50.20">
    <property type="match status" value="1"/>
</dbReference>
<dbReference type="InterPro" id="IPR037123">
    <property type="entry name" value="PRibGlycinamide_synth_C_sf"/>
</dbReference>
<keyword evidence="18" id="KW-1185">Reference proteome</keyword>
<dbReference type="GO" id="GO:0004637">
    <property type="term" value="F:phosphoribosylamine-glycine ligase activity"/>
    <property type="evidence" value="ECO:0007669"/>
    <property type="project" value="UniProtKB-UniRule"/>
</dbReference>
<evidence type="ECO:0000256" key="14">
    <source>
        <dbReference type="HAMAP-Rule" id="MF_00138"/>
    </source>
</evidence>
<dbReference type="Gene3D" id="3.90.600.10">
    <property type="entry name" value="Phosphoribosylglycinamide synthetase, C-terminal domain"/>
    <property type="match status" value="1"/>
</dbReference>
<evidence type="ECO:0000259" key="16">
    <source>
        <dbReference type="PROSITE" id="PS50975"/>
    </source>
</evidence>
<dbReference type="Gene3D" id="3.30.1490.20">
    <property type="entry name" value="ATP-grasp fold, A domain"/>
    <property type="match status" value="1"/>
</dbReference>
<dbReference type="GO" id="GO:0046872">
    <property type="term" value="F:metal ion binding"/>
    <property type="evidence" value="ECO:0007669"/>
    <property type="project" value="UniProtKB-KW"/>
</dbReference>
<dbReference type="GO" id="GO:0006189">
    <property type="term" value="P:'de novo' IMP biosynthetic process"/>
    <property type="evidence" value="ECO:0007669"/>
    <property type="project" value="UniProtKB-UniRule"/>
</dbReference>
<evidence type="ECO:0000256" key="3">
    <source>
        <dbReference type="ARBA" id="ARBA00005174"/>
    </source>
</evidence>
<keyword evidence="9 15" id="KW-0067">ATP-binding</keyword>
<dbReference type="InterPro" id="IPR020560">
    <property type="entry name" value="PRibGlycinamide_synth_C-dom"/>
</dbReference>
<keyword evidence="8 14" id="KW-0658">Purine biosynthesis</keyword>
<dbReference type="SUPFAM" id="SSF56059">
    <property type="entry name" value="Glutathione synthetase ATP-binding domain-like"/>
    <property type="match status" value="1"/>
</dbReference>
<dbReference type="PROSITE" id="PS50975">
    <property type="entry name" value="ATP_GRASP"/>
    <property type="match status" value="1"/>
</dbReference>
<dbReference type="AlphaFoldDB" id="A0A974NIF7"/>
<dbReference type="SUPFAM" id="SSF51246">
    <property type="entry name" value="Rudiment single hybrid motif"/>
    <property type="match status" value="1"/>
</dbReference>
<comment type="cofactor">
    <cofactor evidence="2">
        <name>Mg(2+)</name>
        <dbReference type="ChEBI" id="CHEBI:18420"/>
    </cofactor>
</comment>
<dbReference type="InterPro" id="IPR020561">
    <property type="entry name" value="PRibGlycinamid_synth_ATP-grasp"/>
</dbReference>
<dbReference type="SMART" id="SM01210">
    <property type="entry name" value="GARS_C"/>
    <property type="match status" value="1"/>
</dbReference>
<keyword evidence="7 15" id="KW-0547">Nucleotide-binding</keyword>
<sequence>MKVLVIGRGGREHALARKFHESKSVSKVFVAPGNAGMEDVAELTAIDESNHDALIRFAKENDIALTVIGAEIPLINGLADEFTNEGLTVFGPSARAAEIEGSKTFAKDLMKKYDIATAAYETFTDFEKAKSYVEEVGIPIVIKADGLAAGKGVVVAKTMEDAIEALQDMLLNAKFGDASQKVVIEEFLDGEEFSLMSFVNGDRVYPLAIAQDHKRAYDGDKGPNTGGMGAYSPVPQIPDVIVSKAIEQVVKPVAEALIEEGRFFTGVLYAGLIVTKKGTKVIEFNARFGDPETQVVLPRLQNDLAEAMLAVLRQEDYKLVWDQQPVLGVVVASKGYPSEYEKGCKISGLHYISEDVHIYHAGTKKDEAGEYMTDGGRVLLVTGKGKDLLSAQTNVYRELEKLHNDGLFWRKDIGHHAIQFDFS</sequence>
<evidence type="ECO:0000256" key="15">
    <source>
        <dbReference type="PROSITE-ProRule" id="PRU00409"/>
    </source>
</evidence>
<dbReference type="InterPro" id="IPR013815">
    <property type="entry name" value="ATP_grasp_subdomain_1"/>
</dbReference>
<evidence type="ECO:0000256" key="4">
    <source>
        <dbReference type="ARBA" id="ARBA00013255"/>
    </source>
</evidence>
<dbReference type="PANTHER" id="PTHR43472">
    <property type="entry name" value="PHOSPHORIBOSYLAMINE--GLYCINE LIGASE"/>
    <property type="match status" value="1"/>
</dbReference>
<dbReference type="PROSITE" id="PS00184">
    <property type="entry name" value="GARS"/>
    <property type="match status" value="1"/>
</dbReference>
<evidence type="ECO:0000256" key="12">
    <source>
        <dbReference type="ARBA" id="ARBA00042242"/>
    </source>
</evidence>
<dbReference type="InterPro" id="IPR011054">
    <property type="entry name" value="Rudment_hybrid_motif"/>
</dbReference>
<feature type="domain" description="ATP-grasp" evidence="16">
    <location>
        <begin position="107"/>
        <end position="313"/>
    </location>
</feature>
<protein>
    <recommendedName>
        <fullName evidence="4 14">Phosphoribosylamine--glycine ligase</fullName>
        <ecNumber evidence="4 14">6.3.4.13</ecNumber>
    </recommendedName>
    <alternativeName>
        <fullName evidence="14">GARS</fullName>
    </alternativeName>
    <alternativeName>
        <fullName evidence="12 14">Glycinamide ribonucleotide synthetase</fullName>
    </alternativeName>
    <alternativeName>
        <fullName evidence="13 14">Phosphoribosylglycinamide synthetase</fullName>
    </alternativeName>
</protein>
<evidence type="ECO:0000256" key="11">
    <source>
        <dbReference type="ARBA" id="ARBA00038345"/>
    </source>
</evidence>
<evidence type="ECO:0000256" key="13">
    <source>
        <dbReference type="ARBA" id="ARBA00042864"/>
    </source>
</evidence>
<dbReference type="InterPro" id="IPR020562">
    <property type="entry name" value="PRibGlycinamide_synth_N"/>
</dbReference>
<reference evidence="17 18" key="1">
    <citation type="submission" date="2021-01" db="EMBL/GenBank/DDBJ databases">
        <title>FDA dAtabase for Regulatory Grade micrObial Sequences (FDA-ARGOS): Supporting development and validation of Infectious Disease Dx tests.</title>
        <authorList>
            <person name="Nelson B."/>
            <person name="Plummer A."/>
            <person name="Tallon L."/>
            <person name="Sadzewicz L."/>
            <person name="Zhao X."/>
            <person name="Boylan J."/>
            <person name="Ott S."/>
            <person name="Bowen H."/>
            <person name="Vavikolanu K."/>
            <person name="Mehta A."/>
            <person name="Aluvathingal J."/>
            <person name="Nadendla S."/>
            <person name="Myers T."/>
            <person name="Yan Y."/>
            <person name="Sichtig H."/>
        </authorList>
    </citation>
    <scope>NUCLEOTIDE SEQUENCE [LARGE SCALE GENOMIC DNA]</scope>
    <source>
        <strain evidence="17 18">FDAARGOS_1161</strain>
    </source>
</reference>